<feature type="region of interest" description="Disordered" evidence="1">
    <location>
        <begin position="1"/>
        <end position="47"/>
    </location>
</feature>
<dbReference type="AlphaFoldDB" id="A0AAW1AX68"/>
<feature type="compositionally biased region" description="Low complexity" evidence="1">
    <location>
        <begin position="22"/>
        <end position="36"/>
    </location>
</feature>
<sequence>MAGNQQPVRGETPETRLILMPSGSSSKEMSASGASEHPNSLGHVTSSSNLSSLTVPVRLDVLYFLLNSAAKGAQNALAPLPIQNGQGSIPACRGPVALQAGSCCASCRPTCHNAAGSAPYAWCPRAPPRDETVYRNCYSEGRLSTGIPDRQNNQRIRAAQWDDGKNWSGSTQADPARGWKRSQSPLGWKERQRDEGGRYRKGDSWQGKQGDSRKPWSNPRESLAESTPWSSGSLNRKREATSFGEPSLNIKQKRDGNCWPEMCDGSKGQRYLSRAQIEWQKNQGPQEPASFIDNTAAAQMTSTTGQDEREDWEAEYKSAQETSSAPECSSLQSKEMNTSEAGDSYGVESASSTDLPNQILESSPQFLKSVSQDQAATPTEMEPTASDSNWRKNGRFVHYLQSLYSDVPEKSSSECSAELTINIDAERSKPEEEEEEATKSASDGELKLLE</sequence>
<feature type="compositionally biased region" description="Polar residues" evidence="1">
    <location>
        <begin position="349"/>
        <end position="377"/>
    </location>
</feature>
<dbReference type="Proteomes" id="UP001474421">
    <property type="component" value="Unassembled WGS sequence"/>
</dbReference>
<feature type="compositionally biased region" description="Basic and acidic residues" evidence="1">
    <location>
        <begin position="188"/>
        <end position="203"/>
    </location>
</feature>
<reference evidence="2 3" key="1">
    <citation type="journal article" date="2024" name="Proc. Natl. Acad. Sci. U.S.A.">
        <title>The genetic regulatory architecture and epigenomic basis for age-related changes in rattlesnake venom.</title>
        <authorList>
            <person name="Hogan M.P."/>
            <person name="Holding M.L."/>
            <person name="Nystrom G.S."/>
            <person name="Colston T.J."/>
            <person name="Bartlett D.A."/>
            <person name="Mason A.J."/>
            <person name="Ellsworth S.A."/>
            <person name="Rautsaw R.M."/>
            <person name="Lawrence K.C."/>
            <person name="Strickland J.L."/>
            <person name="He B."/>
            <person name="Fraser P."/>
            <person name="Margres M.J."/>
            <person name="Gilbert D.M."/>
            <person name="Gibbs H.L."/>
            <person name="Parkinson C.L."/>
            <person name="Rokyta D.R."/>
        </authorList>
    </citation>
    <scope>NUCLEOTIDE SEQUENCE [LARGE SCALE GENOMIC DNA]</scope>
    <source>
        <strain evidence="2">DRR0105</strain>
    </source>
</reference>
<keyword evidence="3" id="KW-1185">Reference proteome</keyword>
<proteinExistence type="predicted"/>
<protein>
    <submittedName>
        <fullName evidence="2">Uncharacterized protein</fullName>
    </submittedName>
</protein>
<evidence type="ECO:0000313" key="3">
    <source>
        <dbReference type="Proteomes" id="UP001474421"/>
    </source>
</evidence>
<feature type="region of interest" description="Disordered" evidence="1">
    <location>
        <begin position="421"/>
        <end position="450"/>
    </location>
</feature>
<feature type="compositionally biased region" description="Polar residues" evidence="1">
    <location>
        <begin position="319"/>
        <end position="341"/>
    </location>
</feature>
<evidence type="ECO:0000256" key="1">
    <source>
        <dbReference type="SAM" id="MobiDB-lite"/>
    </source>
</evidence>
<evidence type="ECO:0000313" key="2">
    <source>
        <dbReference type="EMBL" id="KAK9394519.1"/>
    </source>
</evidence>
<feature type="region of interest" description="Disordered" evidence="1">
    <location>
        <begin position="301"/>
        <end position="392"/>
    </location>
</feature>
<name>A0AAW1AX68_CROAD</name>
<comment type="caution">
    <text evidence="2">The sequence shown here is derived from an EMBL/GenBank/DDBJ whole genome shotgun (WGS) entry which is preliminary data.</text>
</comment>
<organism evidence="2 3">
    <name type="scientific">Crotalus adamanteus</name>
    <name type="common">Eastern diamondback rattlesnake</name>
    <dbReference type="NCBI Taxonomy" id="8729"/>
    <lineage>
        <taxon>Eukaryota</taxon>
        <taxon>Metazoa</taxon>
        <taxon>Chordata</taxon>
        <taxon>Craniata</taxon>
        <taxon>Vertebrata</taxon>
        <taxon>Euteleostomi</taxon>
        <taxon>Lepidosauria</taxon>
        <taxon>Squamata</taxon>
        <taxon>Bifurcata</taxon>
        <taxon>Unidentata</taxon>
        <taxon>Episquamata</taxon>
        <taxon>Toxicofera</taxon>
        <taxon>Serpentes</taxon>
        <taxon>Colubroidea</taxon>
        <taxon>Viperidae</taxon>
        <taxon>Crotalinae</taxon>
        <taxon>Crotalus</taxon>
    </lineage>
</organism>
<gene>
    <name evidence="2" type="ORF">NXF25_015047</name>
</gene>
<accession>A0AAW1AX68</accession>
<feature type="compositionally biased region" description="Polar residues" evidence="1">
    <location>
        <begin position="224"/>
        <end position="234"/>
    </location>
</feature>
<dbReference type="EMBL" id="JAOTOJ010000011">
    <property type="protein sequence ID" value="KAK9394519.1"/>
    <property type="molecule type" value="Genomic_DNA"/>
</dbReference>
<feature type="region of interest" description="Disordered" evidence="1">
    <location>
        <begin position="158"/>
        <end position="254"/>
    </location>
</feature>